<protein>
    <submittedName>
        <fullName evidence="8">Rubrerythrin</fullName>
    </submittedName>
</protein>
<dbReference type="CDD" id="cd00729">
    <property type="entry name" value="rubredoxin_SM"/>
    <property type="match status" value="1"/>
</dbReference>
<dbReference type="Pfam" id="PF21349">
    <property type="entry name" value="RUBY_RBDX"/>
    <property type="match status" value="1"/>
</dbReference>
<evidence type="ECO:0000256" key="4">
    <source>
        <dbReference type="ARBA" id="ARBA00022982"/>
    </source>
</evidence>
<dbReference type="EMBL" id="AP027924">
    <property type="protein sequence ID" value="BED91520.1"/>
    <property type="molecule type" value="Genomic_DNA"/>
</dbReference>
<dbReference type="PANTHER" id="PTHR43865">
    <property type="entry name" value="RUBRERYTHRIN-RELATED"/>
    <property type="match status" value="1"/>
</dbReference>
<dbReference type="InterPro" id="IPR009078">
    <property type="entry name" value="Ferritin-like_SF"/>
</dbReference>
<comment type="cofactor">
    <cofactor evidence="1">
        <name>Fe(3+)</name>
        <dbReference type="ChEBI" id="CHEBI:29034"/>
    </cofactor>
</comment>
<accession>A0AA48I9U6</accession>
<evidence type="ECO:0000313" key="8">
    <source>
        <dbReference type="EMBL" id="BED91520.1"/>
    </source>
</evidence>
<dbReference type="InterPro" id="IPR024934">
    <property type="entry name" value="Rubredoxin-like_dom"/>
</dbReference>
<evidence type="ECO:0000256" key="3">
    <source>
        <dbReference type="ARBA" id="ARBA00022723"/>
    </source>
</evidence>
<organism evidence="8">
    <name type="scientific">Candidatus Improbicoccus pseudotrichonymphae</name>
    <dbReference type="NCBI Taxonomy" id="3033792"/>
    <lineage>
        <taxon>Bacteria</taxon>
        <taxon>Bacillati</taxon>
        <taxon>Bacillota</taxon>
        <taxon>Clostridia</taxon>
        <taxon>Candidatus Improbicoccus</taxon>
    </lineage>
</organism>
<dbReference type="GO" id="GO:0016491">
    <property type="term" value="F:oxidoreductase activity"/>
    <property type="evidence" value="ECO:0007669"/>
    <property type="project" value="InterPro"/>
</dbReference>
<proteinExistence type="predicted"/>
<gene>
    <name evidence="8" type="ORF">CfP315_0006</name>
</gene>
<dbReference type="PROSITE" id="PS50905">
    <property type="entry name" value="FERRITIN_LIKE"/>
    <property type="match status" value="1"/>
</dbReference>
<dbReference type="Pfam" id="PF02915">
    <property type="entry name" value="Rubrerythrin"/>
    <property type="match status" value="1"/>
</dbReference>
<dbReference type="InterPro" id="IPR012347">
    <property type="entry name" value="Ferritin-like"/>
</dbReference>
<evidence type="ECO:0000259" key="7">
    <source>
        <dbReference type="PROSITE" id="PS50905"/>
    </source>
</evidence>
<feature type="domain" description="Rubredoxin-like" evidence="6">
    <location>
        <begin position="157"/>
        <end position="191"/>
    </location>
</feature>
<keyword evidence="2" id="KW-0813">Transport</keyword>
<name>A0AA48I9U6_9FIRM</name>
<dbReference type="InterPro" id="IPR003251">
    <property type="entry name" value="Rr_diiron-bd_dom"/>
</dbReference>
<dbReference type="Proteomes" id="UP001337580">
    <property type="component" value="Chromosome"/>
</dbReference>
<keyword evidence="4" id="KW-0249">Electron transport</keyword>
<dbReference type="Gene3D" id="1.20.1260.10">
    <property type="match status" value="1"/>
</dbReference>
<dbReference type="Gene3D" id="2.20.28.10">
    <property type="match status" value="1"/>
</dbReference>
<dbReference type="SUPFAM" id="SSF57802">
    <property type="entry name" value="Rubredoxin-like"/>
    <property type="match status" value="1"/>
</dbReference>
<dbReference type="CDD" id="cd01041">
    <property type="entry name" value="Rubrerythrin"/>
    <property type="match status" value="1"/>
</dbReference>
<evidence type="ECO:0000259" key="6">
    <source>
        <dbReference type="PROSITE" id="PS50903"/>
    </source>
</evidence>
<evidence type="ECO:0000256" key="2">
    <source>
        <dbReference type="ARBA" id="ARBA00022448"/>
    </source>
</evidence>
<dbReference type="KEGG" id="ips:CfP315_0006"/>
<dbReference type="AlphaFoldDB" id="A0AA48I9U6"/>
<dbReference type="InterPro" id="IPR052364">
    <property type="entry name" value="Rubrerythrin"/>
</dbReference>
<reference evidence="8" key="1">
    <citation type="journal article" date="2023" name="ISME J.">
        <title>Emergence of putative energy parasites within Clostridia revealed by genome analysis of a novel endosymbiotic clade.</title>
        <authorList>
            <person name="Takahashi K."/>
            <person name="Kuwahara H."/>
            <person name="Horikawa Y."/>
            <person name="Izawa K."/>
            <person name="Kato D."/>
            <person name="Inagaki T."/>
            <person name="Yuki M."/>
            <person name="Ohkuma M."/>
            <person name="Hongoh Y."/>
        </authorList>
    </citation>
    <scope>NUCLEOTIDE SEQUENCE</scope>
    <source>
        <strain evidence="8">CfP3-15</strain>
    </source>
</reference>
<dbReference type="PROSITE" id="PS50903">
    <property type="entry name" value="RUBREDOXIN_LIKE"/>
    <property type="match status" value="1"/>
</dbReference>
<dbReference type="InterPro" id="IPR048574">
    <property type="entry name" value="RUBY_RBDX"/>
</dbReference>
<keyword evidence="3" id="KW-0479">Metal-binding</keyword>
<dbReference type="GO" id="GO:0005506">
    <property type="term" value="F:iron ion binding"/>
    <property type="evidence" value="ECO:0007669"/>
    <property type="project" value="InterPro"/>
</dbReference>
<dbReference type="PANTHER" id="PTHR43865:SF1">
    <property type="entry name" value="RUBRERYTHRIN-RELATED"/>
    <property type="match status" value="1"/>
</dbReference>
<sequence length="201" mass="22985">MSVEFKNSITKHNLLRAFAGESQACNRYAFAASHVKKQNLHVIEAVFLFTANQEREHAKIYYKLLKEFAGENISIDGDYPVDIFPEAVQLLRKAHDNEYDEYENIYAGFAKVAEQEGFSKIASTFQMIAEVEKVHGDRFAYYADLINQDKLFVSDVKTKWMCLNCGYLFEGTAVPGTCPACDHDKGYFIRLELAPYFGFKI</sequence>
<evidence type="ECO:0000256" key="5">
    <source>
        <dbReference type="ARBA" id="ARBA00023004"/>
    </source>
</evidence>
<keyword evidence="5" id="KW-0408">Iron</keyword>
<feature type="domain" description="Ferritin-like diiron" evidence="7">
    <location>
        <begin position="4"/>
        <end position="150"/>
    </location>
</feature>
<evidence type="ECO:0000256" key="1">
    <source>
        <dbReference type="ARBA" id="ARBA00001965"/>
    </source>
</evidence>
<dbReference type="SUPFAM" id="SSF47240">
    <property type="entry name" value="Ferritin-like"/>
    <property type="match status" value="1"/>
</dbReference>
<dbReference type="InterPro" id="IPR009040">
    <property type="entry name" value="Ferritin-like_diiron"/>
</dbReference>
<dbReference type="NCBIfam" id="NF045767">
    <property type="entry name" value="RuberyRbr"/>
    <property type="match status" value="1"/>
</dbReference>